<proteinExistence type="predicted"/>
<dbReference type="AlphaFoldDB" id="A0AAJ6AYT4"/>
<sequence length="47" mass="5266">MVRSAALSVRVEPAVKEQLEKAAKNDGRTLAAYIERIIVKHLDEMKS</sequence>
<protein>
    <submittedName>
        <fullName evidence="1">Uncharacterized protein</fullName>
    </submittedName>
</protein>
<dbReference type="GO" id="GO:0006355">
    <property type="term" value="P:regulation of DNA-templated transcription"/>
    <property type="evidence" value="ECO:0007669"/>
    <property type="project" value="InterPro"/>
</dbReference>
<dbReference type="EMBL" id="CP119312">
    <property type="protein sequence ID" value="WEK03262.1"/>
    <property type="molecule type" value="Genomic_DNA"/>
</dbReference>
<organism evidence="1 2">
    <name type="scientific">Candidatus Devosia phytovorans</name>
    <dbReference type="NCBI Taxonomy" id="3121372"/>
    <lineage>
        <taxon>Bacteria</taxon>
        <taxon>Pseudomonadati</taxon>
        <taxon>Pseudomonadota</taxon>
        <taxon>Alphaproteobacteria</taxon>
        <taxon>Hyphomicrobiales</taxon>
        <taxon>Devosiaceae</taxon>
        <taxon>Devosia</taxon>
    </lineage>
</organism>
<dbReference type="InterPro" id="IPR010985">
    <property type="entry name" value="Ribbon_hlx_hlx"/>
</dbReference>
<dbReference type="SUPFAM" id="SSF47598">
    <property type="entry name" value="Ribbon-helix-helix"/>
    <property type="match status" value="1"/>
</dbReference>
<dbReference type="InterPro" id="IPR013321">
    <property type="entry name" value="Arc_rbn_hlx_hlx"/>
</dbReference>
<evidence type="ECO:0000313" key="1">
    <source>
        <dbReference type="EMBL" id="WEK03262.1"/>
    </source>
</evidence>
<dbReference type="Proteomes" id="UP001217476">
    <property type="component" value="Chromosome"/>
</dbReference>
<accession>A0AAJ6AYT4</accession>
<gene>
    <name evidence="1" type="ORF">P0Y65_13785</name>
</gene>
<dbReference type="Gene3D" id="1.10.1220.10">
    <property type="entry name" value="Met repressor-like"/>
    <property type="match status" value="1"/>
</dbReference>
<name>A0AAJ6AYT4_9HYPH</name>
<reference evidence="1" key="1">
    <citation type="submission" date="2023-03" db="EMBL/GenBank/DDBJ databases">
        <title>Andean soil-derived lignocellulolytic bacterial consortium as a source of novel taxa and putative plastic-active enzymes.</title>
        <authorList>
            <person name="Diaz-Garcia L."/>
            <person name="Chuvochina M."/>
            <person name="Feuerriegel G."/>
            <person name="Bunk B."/>
            <person name="Sproer C."/>
            <person name="Streit W.R."/>
            <person name="Rodriguez L.M."/>
            <person name="Overmann J."/>
            <person name="Jimenez D.J."/>
        </authorList>
    </citation>
    <scope>NUCLEOTIDE SEQUENCE</scope>
    <source>
        <strain evidence="1">MAG 4196</strain>
    </source>
</reference>
<evidence type="ECO:0000313" key="2">
    <source>
        <dbReference type="Proteomes" id="UP001217476"/>
    </source>
</evidence>